<name>A0A858RK68_9BACT</name>
<sequence length="384" mass="41676">MSQNAQVTCVFITGSLQPYAIDFYRGLERAAKAAGWRLLILVGSRSTYRPWSKLSVSEEDPLFQFIPGTPAPDWVQRLLGSSARDKILLPGGSGVIDLLEELKPDIVILNERNPLNLRAAWWARGERIPCVLATDIGQSPPPHAVTRFHVIYHRLVRGLFDGAIAKTKDAETAFVKDGAPASVLAPHGIDTDRFPNGSPDAKVKPFQFVFVGALDASKGLDVLVEAGRLLHSKGYDFVIRLVGTGSWTLPEQDAGASWISFAGFQEGESLLKEYQASSAFILPSLGDTYGVVVHEAASCGLPLIVTTASGASWTLVVEGESGFRVEPKDAASLAERMAILLDDPELCARLGQGARKQALHWCTRRSGERVVDWLRQLLPANPPA</sequence>
<gene>
    <name evidence="2" type="ORF">HHL09_14635</name>
</gene>
<dbReference type="Gene3D" id="3.40.50.2000">
    <property type="entry name" value="Glycogen Phosphorylase B"/>
    <property type="match status" value="2"/>
</dbReference>
<proteinExistence type="predicted"/>
<feature type="domain" description="Glycosyl transferase family 1" evidence="1">
    <location>
        <begin position="201"/>
        <end position="357"/>
    </location>
</feature>
<accession>A0A858RK68</accession>
<evidence type="ECO:0000259" key="1">
    <source>
        <dbReference type="Pfam" id="PF00534"/>
    </source>
</evidence>
<keyword evidence="2" id="KW-0808">Transferase</keyword>
<dbReference type="SUPFAM" id="SSF53756">
    <property type="entry name" value="UDP-Glycosyltransferase/glycogen phosphorylase"/>
    <property type="match status" value="1"/>
</dbReference>
<evidence type="ECO:0000313" key="3">
    <source>
        <dbReference type="Proteomes" id="UP000501812"/>
    </source>
</evidence>
<dbReference type="Proteomes" id="UP000501812">
    <property type="component" value="Chromosome"/>
</dbReference>
<dbReference type="InterPro" id="IPR050194">
    <property type="entry name" value="Glycosyltransferase_grp1"/>
</dbReference>
<dbReference type="RefSeq" id="WP_169455371.1">
    <property type="nucleotide sequence ID" value="NZ_CP051774.1"/>
</dbReference>
<organism evidence="2 3">
    <name type="scientific">Luteolibacter luteus</name>
    <dbReference type="NCBI Taxonomy" id="2728835"/>
    <lineage>
        <taxon>Bacteria</taxon>
        <taxon>Pseudomonadati</taxon>
        <taxon>Verrucomicrobiota</taxon>
        <taxon>Verrucomicrobiia</taxon>
        <taxon>Verrucomicrobiales</taxon>
        <taxon>Verrucomicrobiaceae</taxon>
        <taxon>Luteolibacter</taxon>
    </lineage>
</organism>
<dbReference type="EMBL" id="CP051774">
    <property type="protein sequence ID" value="QJE96971.1"/>
    <property type="molecule type" value="Genomic_DNA"/>
</dbReference>
<keyword evidence="3" id="KW-1185">Reference proteome</keyword>
<dbReference type="InterPro" id="IPR001296">
    <property type="entry name" value="Glyco_trans_1"/>
</dbReference>
<evidence type="ECO:0000313" key="2">
    <source>
        <dbReference type="EMBL" id="QJE96971.1"/>
    </source>
</evidence>
<protein>
    <submittedName>
        <fullName evidence="2">Glycosyltransferase family 4 protein</fullName>
    </submittedName>
</protein>
<dbReference type="AlphaFoldDB" id="A0A858RK68"/>
<dbReference type="KEGG" id="luo:HHL09_14635"/>
<dbReference type="PANTHER" id="PTHR45947">
    <property type="entry name" value="SULFOQUINOVOSYL TRANSFERASE SQD2"/>
    <property type="match status" value="1"/>
</dbReference>
<dbReference type="CDD" id="cd03801">
    <property type="entry name" value="GT4_PimA-like"/>
    <property type="match status" value="1"/>
</dbReference>
<dbReference type="GO" id="GO:0016757">
    <property type="term" value="F:glycosyltransferase activity"/>
    <property type="evidence" value="ECO:0007669"/>
    <property type="project" value="InterPro"/>
</dbReference>
<dbReference type="PANTHER" id="PTHR45947:SF3">
    <property type="entry name" value="SULFOQUINOVOSYL TRANSFERASE SQD2"/>
    <property type="match status" value="1"/>
</dbReference>
<dbReference type="Pfam" id="PF00534">
    <property type="entry name" value="Glycos_transf_1"/>
    <property type="match status" value="1"/>
</dbReference>
<reference evidence="2 3" key="1">
    <citation type="submission" date="2020-04" db="EMBL/GenBank/DDBJ databases">
        <title>Luteolibacter sp. G-1-1-1 isolated from soil.</title>
        <authorList>
            <person name="Dahal R.H."/>
        </authorList>
    </citation>
    <scope>NUCLEOTIDE SEQUENCE [LARGE SCALE GENOMIC DNA]</scope>
    <source>
        <strain evidence="2 3">G-1-1-1</strain>
    </source>
</reference>